<proteinExistence type="inferred from homology"/>
<reference evidence="12" key="2">
    <citation type="submission" date="2020-09" db="EMBL/GenBank/DDBJ databases">
        <authorList>
            <person name="Sun Q."/>
            <person name="Zhou Y."/>
        </authorList>
    </citation>
    <scope>NUCLEOTIDE SEQUENCE</scope>
    <source>
        <strain evidence="12">CGMCC 1.12785</strain>
    </source>
</reference>
<evidence type="ECO:0000256" key="9">
    <source>
        <dbReference type="ARBA" id="ARBA00052699"/>
    </source>
</evidence>
<dbReference type="Proteomes" id="UP000616114">
    <property type="component" value="Unassembled WGS sequence"/>
</dbReference>
<dbReference type="EC" id="4.4.1.2" evidence="6"/>
<organism evidence="12 13">
    <name type="scientific">Sediminivirga luteola</name>
    <dbReference type="NCBI Taxonomy" id="1774748"/>
    <lineage>
        <taxon>Bacteria</taxon>
        <taxon>Bacillati</taxon>
        <taxon>Actinomycetota</taxon>
        <taxon>Actinomycetes</taxon>
        <taxon>Micrococcales</taxon>
        <taxon>Brevibacteriaceae</taxon>
        <taxon>Sediminivirga</taxon>
    </lineage>
</organism>
<keyword evidence="13" id="KW-1185">Reference proteome</keyword>
<dbReference type="InterPro" id="IPR015421">
    <property type="entry name" value="PyrdxlP-dep_Trfase_major"/>
</dbReference>
<dbReference type="PANTHER" id="PTHR43797:SF2">
    <property type="entry name" value="HOMOCYSTEINE_CYSTEINE SYNTHASE"/>
    <property type="match status" value="1"/>
</dbReference>
<evidence type="ECO:0000256" key="8">
    <source>
        <dbReference type="ARBA" id="ARBA00048780"/>
    </source>
</evidence>
<evidence type="ECO:0000256" key="6">
    <source>
        <dbReference type="ARBA" id="ARBA00047175"/>
    </source>
</evidence>
<keyword evidence="5 10" id="KW-0663">Pyridoxal phosphate</keyword>
<sequence length="434" mass="46607">MLGTKGFETRQIHVGDISAEDPFGARIPPIYASNAFRFDSLEHARRRFANEEEGQLYSRHLNPTTQVAERRIASLEGGSEAIVVASGQAAVSSVLLTLAEAGDHIVSAPSIYSGTQIQFNRALRRTGIEVEYVSDPHDPQQYRALIRPQTKALFVETIPNPKNDVVDIAAVGEIAREHGLPLVVDNTIATPVFVRPLEHGAHIVVHSASKYLAGHGAVIAGAIVDGGTFDWAGASRRYPLVTDRPGPDSPSHLERVGARRAFAAAARFTSVNDFGPAVSSFNAFLLQQGMETLSLRMERHAANAAAIARWLTGRAEVESVDYAALPGNPNHGIAQRYFDGHSGAVFSFTLKGGRPAAEAFFDSLQLISKMTNIGDVRSMALHPATTTHGGFTEEHRQRLGIGQGLIRLSIGIETLDDLLADLDQALGKATAATS</sequence>
<evidence type="ECO:0000256" key="1">
    <source>
        <dbReference type="ARBA" id="ARBA00001933"/>
    </source>
</evidence>
<evidence type="ECO:0000313" key="13">
    <source>
        <dbReference type="Proteomes" id="UP000616114"/>
    </source>
</evidence>
<dbReference type="GO" id="GO:0005737">
    <property type="term" value="C:cytoplasm"/>
    <property type="evidence" value="ECO:0007669"/>
    <property type="project" value="TreeGrafter"/>
</dbReference>
<keyword evidence="4" id="KW-0808">Transferase</keyword>
<dbReference type="GO" id="GO:0006535">
    <property type="term" value="P:cysteine biosynthetic process from serine"/>
    <property type="evidence" value="ECO:0007669"/>
    <property type="project" value="TreeGrafter"/>
</dbReference>
<dbReference type="EMBL" id="BMFY01000015">
    <property type="protein sequence ID" value="GGA24885.1"/>
    <property type="molecule type" value="Genomic_DNA"/>
</dbReference>
<evidence type="ECO:0000256" key="3">
    <source>
        <dbReference type="ARBA" id="ARBA00011881"/>
    </source>
</evidence>
<evidence type="ECO:0000313" key="12">
    <source>
        <dbReference type="EMBL" id="GGA24885.1"/>
    </source>
</evidence>
<protein>
    <recommendedName>
        <fullName evidence="6">homocysteine desulfhydrase</fullName>
        <ecNumber evidence="6">4.4.1.2</ecNumber>
    </recommendedName>
    <alternativeName>
        <fullName evidence="7">Homocysteine desulfhydrase</fullName>
    </alternativeName>
</protein>
<dbReference type="GO" id="GO:0071269">
    <property type="term" value="P:L-homocysteine biosynthetic process"/>
    <property type="evidence" value="ECO:0007669"/>
    <property type="project" value="TreeGrafter"/>
</dbReference>
<comment type="cofactor">
    <cofactor evidence="1 11">
        <name>pyridoxal 5'-phosphate</name>
        <dbReference type="ChEBI" id="CHEBI:597326"/>
    </cofactor>
</comment>
<comment type="catalytic activity">
    <reaction evidence="9">
        <text>L-methionine + H2O = methanethiol + 2-oxobutanoate + NH4(+)</text>
        <dbReference type="Rhea" id="RHEA:23800"/>
        <dbReference type="ChEBI" id="CHEBI:15377"/>
        <dbReference type="ChEBI" id="CHEBI:16007"/>
        <dbReference type="ChEBI" id="CHEBI:16763"/>
        <dbReference type="ChEBI" id="CHEBI:28938"/>
        <dbReference type="ChEBI" id="CHEBI:57844"/>
        <dbReference type="EC" id="4.4.1.11"/>
    </reaction>
    <physiologicalReaction direction="left-to-right" evidence="9">
        <dbReference type="Rhea" id="RHEA:23801"/>
    </physiologicalReaction>
</comment>
<dbReference type="PIRSF" id="PIRSF001434">
    <property type="entry name" value="CGS"/>
    <property type="match status" value="1"/>
</dbReference>
<dbReference type="GO" id="GO:0030170">
    <property type="term" value="F:pyridoxal phosphate binding"/>
    <property type="evidence" value="ECO:0007669"/>
    <property type="project" value="InterPro"/>
</dbReference>
<feature type="modified residue" description="N6-(pyridoxal phosphate)lysine" evidence="10">
    <location>
        <position position="210"/>
    </location>
</feature>
<gene>
    <name evidence="12" type="primary">metC</name>
    <name evidence="12" type="ORF">GCM10011333_29900</name>
</gene>
<dbReference type="GO" id="GO:0003961">
    <property type="term" value="F:O-acetylhomoserine aminocarboxypropyltransferase activity"/>
    <property type="evidence" value="ECO:0007669"/>
    <property type="project" value="TreeGrafter"/>
</dbReference>
<dbReference type="FunFam" id="3.40.640.10:FF:000046">
    <property type="entry name" value="Cystathionine gamma-lyase"/>
    <property type="match status" value="1"/>
</dbReference>
<evidence type="ECO:0000256" key="2">
    <source>
        <dbReference type="ARBA" id="ARBA00009077"/>
    </source>
</evidence>
<comment type="subunit">
    <text evidence="3">Homotetramer.</text>
</comment>
<name>A0A8J2U0E9_9MICO</name>
<evidence type="ECO:0000256" key="10">
    <source>
        <dbReference type="PIRSR" id="PIRSR001434-2"/>
    </source>
</evidence>
<reference evidence="12" key="1">
    <citation type="journal article" date="2014" name="Int. J. Syst. Evol. Microbiol.">
        <title>Complete genome sequence of Corynebacterium casei LMG S-19264T (=DSM 44701T), isolated from a smear-ripened cheese.</title>
        <authorList>
            <consortium name="US DOE Joint Genome Institute (JGI-PGF)"/>
            <person name="Walter F."/>
            <person name="Albersmeier A."/>
            <person name="Kalinowski J."/>
            <person name="Ruckert C."/>
        </authorList>
    </citation>
    <scope>NUCLEOTIDE SEQUENCE</scope>
    <source>
        <strain evidence="12">CGMCC 1.12785</strain>
    </source>
</reference>
<dbReference type="AlphaFoldDB" id="A0A8J2U0E9"/>
<accession>A0A8J2U0E9</accession>
<evidence type="ECO:0000256" key="4">
    <source>
        <dbReference type="ARBA" id="ARBA00022679"/>
    </source>
</evidence>
<dbReference type="InterPro" id="IPR015424">
    <property type="entry name" value="PyrdxlP-dep_Trfase"/>
</dbReference>
<dbReference type="InterPro" id="IPR006235">
    <property type="entry name" value="OAc-hSer/O-AcSer_sulfhydrylase"/>
</dbReference>
<dbReference type="Gene3D" id="3.40.640.10">
    <property type="entry name" value="Type I PLP-dependent aspartate aminotransferase-like (Major domain)"/>
    <property type="match status" value="1"/>
</dbReference>
<dbReference type="SUPFAM" id="SSF53383">
    <property type="entry name" value="PLP-dependent transferases"/>
    <property type="match status" value="1"/>
</dbReference>
<dbReference type="GO" id="GO:0019346">
    <property type="term" value="P:transsulfuration"/>
    <property type="evidence" value="ECO:0007669"/>
    <property type="project" value="InterPro"/>
</dbReference>
<dbReference type="Gene3D" id="3.90.1150.10">
    <property type="entry name" value="Aspartate Aminotransferase, domain 1"/>
    <property type="match status" value="1"/>
</dbReference>
<evidence type="ECO:0000256" key="11">
    <source>
        <dbReference type="RuleBase" id="RU362118"/>
    </source>
</evidence>
<dbReference type="Pfam" id="PF01053">
    <property type="entry name" value="Cys_Met_Meta_PP"/>
    <property type="match status" value="1"/>
</dbReference>
<dbReference type="NCBIfam" id="TIGR01326">
    <property type="entry name" value="OAH_OAS_sulfhy"/>
    <property type="match status" value="1"/>
</dbReference>
<dbReference type="PANTHER" id="PTHR43797">
    <property type="entry name" value="HOMOCYSTEINE/CYSTEINE SYNTHASE"/>
    <property type="match status" value="1"/>
</dbReference>
<evidence type="ECO:0000256" key="7">
    <source>
        <dbReference type="ARBA" id="ARBA00047199"/>
    </source>
</evidence>
<comment type="caution">
    <text evidence="12">The sequence shown here is derived from an EMBL/GenBank/DDBJ whole genome shotgun (WGS) entry which is preliminary data.</text>
</comment>
<dbReference type="GO" id="GO:0047982">
    <property type="term" value="F:homocysteine desulfhydrase activity"/>
    <property type="evidence" value="ECO:0007669"/>
    <property type="project" value="UniProtKB-EC"/>
</dbReference>
<comment type="similarity">
    <text evidence="2 11">Belongs to the trans-sulfuration enzymes family.</text>
</comment>
<dbReference type="InterPro" id="IPR015422">
    <property type="entry name" value="PyrdxlP-dep_Trfase_small"/>
</dbReference>
<dbReference type="CDD" id="cd00614">
    <property type="entry name" value="CGS_like"/>
    <property type="match status" value="1"/>
</dbReference>
<dbReference type="GO" id="GO:0004124">
    <property type="term" value="F:cysteine synthase activity"/>
    <property type="evidence" value="ECO:0007669"/>
    <property type="project" value="TreeGrafter"/>
</dbReference>
<comment type="catalytic activity">
    <reaction evidence="8">
        <text>L-homocysteine + H2O = 2-oxobutanoate + hydrogen sulfide + NH4(+) + H(+)</text>
        <dbReference type="Rhea" id="RHEA:14501"/>
        <dbReference type="ChEBI" id="CHEBI:15377"/>
        <dbReference type="ChEBI" id="CHEBI:15378"/>
        <dbReference type="ChEBI" id="CHEBI:16763"/>
        <dbReference type="ChEBI" id="CHEBI:28938"/>
        <dbReference type="ChEBI" id="CHEBI:29919"/>
        <dbReference type="ChEBI" id="CHEBI:58199"/>
        <dbReference type="EC" id="4.4.1.2"/>
    </reaction>
    <physiologicalReaction direction="left-to-right" evidence="8">
        <dbReference type="Rhea" id="RHEA:14502"/>
    </physiologicalReaction>
</comment>
<dbReference type="GO" id="GO:0018826">
    <property type="term" value="F:methionine gamma-lyase activity"/>
    <property type="evidence" value="ECO:0007669"/>
    <property type="project" value="UniProtKB-EC"/>
</dbReference>
<evidence type="ECO:0000256" key="5">
    <source>
        <dbReference type="ARBA" id="ARBA00022898"/>
    </source>
</evidence>
<dbReference type="InterPro" id="IPR000277">
    <property type="entry name" value="Cys/Met-Metab_PyrdxlP-dep_enz"/>
</dbReference>